<name>A0A6A2X791_HIBSY</name>
<reference evidence="2" key="1">
    <citation type="submission" date="2019-09" db="EMBL/GenBank/DDBJ databases">
        <title>Draft genome information of white flower Hibiscus syriacus.</title>
        <authorList>
            <person name="Kim Y.-M."/>
        </authorList>
    </citation>
    <scope>NUCLEOTIDE SEQUENCE [LARGE SCALE GENOMIC DNA]</scope>
    <source>
        <strain evidence="2">YM2019G1</strain>
    </source>
</reference>
<dbReference type="Proteomes" id="UP000436088">
    <property type="component" value="Unassembled WGS sequence"/>
</dbReference>
<gene>
    <name evidence="2" type="ORF">F3Y22_tig00116976pilonHSYRG00104</name>
</gene>
<dbReference type="EMBL" id="VEPZ02001749">
    <property type="protein sequence ID" value="KAE8657916.1"/>
    <property type="molecule type" value="Genomic_DNA"/>
</dbReference>
<feature type="region of interest" description="Disordered" evidence="1">
    <location>
        <begin position="220"/>
        <end position="282"/>
    </location>
</feature>
<comment type="caution">
    <text evidence="2">The sequence shown here is derived from an EMBL/GenBank/DDBJ whole genome shotgun (WGS) entry which is preliminary data.</text>
</comment>
<dbReference type="AlphaFoldDB" id="A0A6A2X791"/>
<sequence length="491" mass="56131">MYSYTPTYYSTLHDSITSLCKQILPFSFKKKRLPAAELSLSKLQSDNLKWQQDSFHQILNLMDQHKEGILGEAEVTAFRTHLLETLIASPPELEQPVILRDKLLFLHELFYAKCISEEEYHSSKRPSLQRLAVKGAEIEARDVVVGNLKDLRENQEEEWSVIDLKDENCSGNRDNIRKEHIRLSGSKPSAFMVSSKENPFWDSHLKGKESETKSILMQEETFPIESMKENGSGTDKAKRKPFKTLFHREQREGHDGGGGDNGPGSEEKASKSAKKQWGFDGIKKWRRNDSEDEIAPLPLNERSDNEAFMGSCQVVASPIGEGPDTKQIKRKLLSDGAPSDFFIDKVLGDKIKKELSRIQAELSTTNPNLKFSNDQIEAISTTLPVDNTGLKKFFPKSWCDRYGEVVLDVVKKEFKEHVGEMESMRNITRQKHKKYSLRWTTFEDDIENCHPNLFDNNTSGATKGFKNNPELAFFQDHNPFWNQRHGSSLLD</sequence>
<dbReference type="PANTHER" id="PTHR37392">
    <property type="entry name" value="OS09G0556800 PROTEIN"/>
    <property type="match status" value="1"/>
</dbReference>
<evidence type="ECO:0000313" key="3">
    <source>
        <dbReference type="Proteomes" id="UP000436088"/>
    </source>
</evidence>
<evidence type="ECO:0000313" key="2">
    <source>
        <dbReference type="EMBL" id="KAE8657916.1"/>
    </source>
</evidence>
<feature type="compositionally biased region" description="Basic and acidic residues" evidence="1">
    <location>
        <begin position="246"/>
        <end position="257"/>
    </location>
</feature>
<dbReference type="PANTHER" id="PTHR37392:SF1">
    <property type="entry name" value="OS09G0556800 PROTEIN"/>
    <property type="match status" value="1"/>
</dbReference>
<keyword evidence="3" id="KW-1185">Reference proteome</keyword>
<proteinExistence type="predicted"/>
<protein>
    <submittedName>
        <fullName evidence="2">Uncharacterized protein</fullName>
    </submittedName>
</protein>
<organism evidence="2 3">
    <name type="scientific">Hibiscus syriacus</name>
    <name type="common">Rose of Sharon</name>
    <dbReference type="NCBI Taxonomy" id="106335"/>
    <lineage>
        <taxon>Eukaryota</taxon>
        <taxon>Viridiplantae</taxon>
        <taxon>Streptophyta</taxon>
        <taxon>Embryophyta</taxon>
        <taxon>Tracheophyta</taxon>
        <taxon>Spermatophyta</taxon>
        <taxon>Magnoliopsida</taxon>
        <taxon>eudicotyledons</taxon>
        <taxon>Gunneridae</taxon>
        <taxon>Pentapetalae</taxon>
        <taxon>rosids</taxon>
        <taxon>malvids</taxon>
        <taxon>Malvales</taxon>
        <taxon>Malvaceae</taxon>
        <taxon>Malvoideae</taxon>
        <taxon>Hibiscus</taxon>
    </lineage>
</organism>
<accession>A0A6A2X791</accession>
<evidence type="ECO:0000256" key="1">
    <source>
        <dbReference type="SAM" id="MobiDB-lite"/>
    </source>
</evidence>